<dbReference type="AlphaFoldDB" id="A0A0G4K0I7"/>
<dbReference type="InterPro" id="IPR011303">
    <property type="entry name" value="RnfD_bac"/>
</dbReference>
<keyword evidence="8 10" id="KW-1133">Transmembrane helix</keyword>
<evidence type="ECO:0000256" key="10">
    <source>
        <dbReference type="HAMAP-Rule" id="MF_00462"/>
    </source>
</evidence>
<feature type="transmembrane region" description="Helical" evidence="10">
    <location>
        <begin position="120"/>
        <end position="139"/>
    </location>
</feature>
<dbReference type="OrthoDB" id="9776359at2"/>
<evidence type="ECO:0000256" key="1">
    <source>
        <dbReference type="ARBA" id="ARBA00022448"/>
    </source>
</evidence>
<feature type="transmembrane region" description="Helical" evidence="10">
    <location>
        <begin position="185"/>
        <end position="203"/>
    </location>
</feature>
<feature type="transmembrane region" description="Helical" evidence="10">
    <location>
        <begin position="292"/>
        <end position="310"/>
    </location>
</feature>
<dbReference type="RefSeq" id="WP_048638842.1">
    <property type="nucleotide sequence ID" value="NZ_CGIG01000001.1"/>
</dbReference>
<keyword evidence="9 10" id="KW-0472">Membrane</keyword>
<accession>A0A0G4K0I7</accession>
<feature type="transmembrane region" description="Helical" evidence="10">
    <location>
        <begin position="20"/>
        <end position="53"/>
    </location>
</feature>
<dbReference type="NCBIfam" id="TIGR01946">
    <property type="entry name" value="rnfD"/>
    <property type="match status" value="1"/>
</dbReference>
<comment type="subcellular location">
    <subcellularLocation>
        <location evidence="10">Cell inner membrane</location>
        <topology evidence="10">Multi-pass membrane protein</topology>
    </subcellularLocation>
</comment>
<evidence type="ECO:0000256" key="2">
    <source>
        <dbReference type="ARBA" id="ARBA00022553"/>
    </source>
</evidence>
<keyword evidence="4 10" id="KW-0288">FMN</keyword>
<evidence type="ECO:0000256" key="3">
    <source>
        <dbReference type="ARBA" id="ARBA00022630"/>
    </source>
</evidence>
<dbReference type="InterPro" id="IPR004338">
    <property type="entry name" value="NqrB/RnfD"/>
</dbReference>
<keyword evidence="12" id="KW-1185">Reference proteome</keyword>
<dbReference type="PANTHER" id="PTHR30578:SF0">
    <property type="entry name" value="ION-TRANSLOCATING OXIDOREDUCTASE COMPLEX SUBUNIT D"/>
    <property type="match status" value="1"/>
</dbReference>
<keyword evidence="2 10" id="KW-0597">Phosphoprotein</keyword>
<dbReference type="STRING" id="1109412.BN1221_04104c"/>
<evidence type="ECO:0000256" key="9">
    <source>
        <dbReference type="ARBA" id="ARBA00023136"/>
    </source>
</evidence>
<gene>
    <name evidence="10" type="primary">rnfD</name>
    <name evidence="11" type="ORF">BN1221_04104c</name>
</gene>
<keyword evidence="5 10" id="KW-0812">Transmembrane</keyword>
<evidence type="ECO:0000313" key="12">
    <source>
        <dbReference type="Proteomes" id="UP000044377"/>
    </source>
</evidence>
<reference evidence="12" key="1">
    <citation type="submission" date="2015-01" db="EMBL/GenBank/DDBJ databases">
        <authorList>
            <person name="Paterson Steve"/>
        </authorList>
    </citation>
    <scope>NUCLEOTIDE SEQUENCE [LARGE SCALE GENOMIC DNA]</scope>
    <source>
        <strain evidence="12">OBR1</strain>
    </source>
</reference>
<keyword evidence="7 10" id="KW-0249">Electron transport</keyword>
<dbReference type="EC" id="7.-.-.-" evidence="10"/>
<dbReference type="EMBL" id="CGIG01000001">
    <property type="protein sequence ID" value="CPR20046.1"/>
    <property type="molecule type" value="Genomic_DNA"/>
</dbReference>
<name>A0A0G4K0I7_9GAMM</name>
<evidence type="ECO:0000256" key="4">
    <source>
        <dbReference type="ARBA" id="ARBA00022643"/>
    </source>
</evidence>
<comment type="function">
    <text evidence="10">Part of a membrane-bound complex that couples electron transfer with translocation of ions across the membrane.</text>
</comment>
<evidence type="ECO:0000313" key="11">
    <source>
        <dbReference type="EMBL" id="CPR20046.1"/>
    </source>
</evidence>
<feature type="transmembrane region" description="Helical" evidence="10">
    <location>
        <begin position="90"/>
        <end position="108"/>
    </location>
</feature>
<evidence type="ECO:0000256" key="6">
    <source>
        <dbReference type="ARBA" id="ARBA00022967"/>
    </source>
</evidence>
<feature type="transmembrane region" description="Helical" evidence="10">
    <location>
        <begin position="236"/>
        <end position="256"/>
    </location>
</feature>
<dbReference type="GO" id="GO:0005886">
    <property type="term" value="C:plasma membrane"/>
    <property type="evidence" value="ECO:0007669"/>
    <property type="project" value="UniProtKB-SubCell"/>
</dbReference>
<proteinExistence type="inferred from homology"/>
<dbReference type="Proteomes" id="UP000044377">
    <property type="component" value="Unassembled WGS sequence"/>
</dbReference>
<feature type="transmembrane region" description="Helical" evidence="10">
    <location>
        <begin position="268"/>
        <end position="286"/>
    </location>
</feature>
<comment type="cofactor">
    <cofactor evidence="10">
        <name>FMN</name>
        <dbReference type="ChEBI" id="CHEBI:58210"/>
    </cofactor>
</comment>
<evidence type="ECO:0000256" key="5">
    <source>
        <dbReference type="ARBA" id="ARBA00022692"/>
    </source>
</evidence>
<keyword evidence="10" id="KW-1003">Cell membrane</keyword>
<evidence type="ECO:0000256" key="8">
    <source>
        <dbReference type="ARBA" id="ARBA00022989"/>
    </source>
</evidence>
<keyword evidence="6 10" id="KW-1278">Translocase</keyword>
<sequence>MLTSPHVHQGLSTQNLMYKVNLALMPAVLLGIIQFGAPALMLMVASIVTALLCEAICLRINPVSLGHVFDGSALLTALLFTLSLPPHAPLWLGALGSAIAILLGKHIYGGLGQNLFNPAMLARVVLLISFPVQMTHWVVPSEFWNGMVYSLGTDGTTSATLLGAFREHAQAPFSLENALIGTHNGSFGETSTLLLALGGLWLLQQRVFSWHAPVAMLVGCLLPGTLQWLIAPETILPPLAQLTTGGLMLGAVFIITDPVTGPGSPRGRLYYGALAGLLVWVIRSFGNYPEGVAFAVLLVNAITPLIDSWTRPRAYGYRTQKEK</sequence>
<keyword evidence="1 10" id="KW-0813">Transport</keyword>
<feature type="modified residue" description="FMN phosphoryl threonine" evidence="10">
    <location>
        <position position="160"/>
    </location>
</feature>
<comment type="similarity">
    <text evidence="10">Belongs to the NqrB/RnfD family.</text>
</comment>
<evidence type="ECO:0000256" key="7">
    <source>
        <dbReference type="ARBA" id="ARBA00022982"/>
    </source>
</evidence>
<dbReference type="Pfam" id="PF03116">
    <property type="entry name" value="NQR2_RnfD_RnfE"/>
    <property type="match status" value="1"/>
</dbReference>
<dbReference type="GO" id="GO:0022900">
    <property type="term" value="P:electron transport chain"/>
    <property type="evidence" value="ECO:0007669"/>
    <property type="project" value="UniProtKB-UniRule"/>
</dbReference>
<keyword evidence="10" id="KW-0997">Cell inner membrane</keyword>
<comment type="subunit">
    <text evidence="10">The complex is composed of six subunits: RnfA, RnfB, RnfC, RnfD, RnfE and RnfG.</text>
</comment>
<organism evidence="11 12">
    <name type="scientific">Brenneria goodwinii</name>
    <dbReference type="NCBI Taxonomy" id="1109412"/>
    <lineage>
        <taxon>Bacteria</taxon>
        <taxon>Pseudomonadati</taxon>
        <taxon>Pseudomonadota</taxon>
        <taxon>Gammaproteobacteria</taxon>
        <taxon>Enterobacterales</taxon>
        <taxon>Pectobacteriaceae</taxon>
        <taxon>Brenneria</taxon>
    </lineage>
</organism>
<protein>
    <recommendedName>
        <fullName evidence="10">Ion-translocating oxidoreductase complex subunit D</fullName>
        <ecNumber evidence="10">7.-.-.-</ecNumber>
    </recommendedName>
    <alternativeName>
        <fullName evidence="10">Rnf electron transport complex subunit D</fullName>
    </alternativeName>
</protein>
<dbReference type="HAMAP" id="MF_00462">
    <property type="entry name" value="RsxD_RnfD"/>
    <property type="match status" value="1"/>
</dbReference>
<feature type="transmembrane region" description="Helical" evidence="10">
    <location>
        <begin position="210"/>
        <end position="230"/>
    </location>
</feature>
<dbReference type="PANTHER" id="PTHR30578">
    <property type="entry name" value="ELECTRON TRANSPORT COMPLEX PROTEIN RNFD"/>
    <property type="match status" value="1"/>
</dbReference>
<keyword evidence="3 10" id="KW-0285">Flavoprotein</keyword>
<dbReference type="GO" id="GO:0055085">
    <property type="term" value="P:transmembrane transport"/>
    <property type="evidence" value="ECO:0007669"/>
    <property type="project" value="InterPro"/>
</dbReference>